<evidence type="ECO:0000256" key="1">
    <source>
        <dbReference type="SAM" id="SignalP"/>
    </source>
</evidence>
<dbReference type="Proteomes" id="UP000006322">
    <property type="component" value="Unassembled WGS sequence"/>
</dbReference>
<feature type="signal peptide" evidence="1">
    <location>
        <begin position="1"/>
        <end position="17"/>
    </location>
</feature>
<organism evidence="2 3">
    <name type="scientific">Paraglaciecola polaris LMG 21857</name>
    <dbReference type="NCBI Taxonomy" id="1129793"/>
    <lineage>
        <taxon>Bacteria</taxon>
        <taxon>Pseudomonadati</taxon>
        <taxon>Pseudomonadota</taxon>
        <taxon>Gammaproteobacteria</taxon>
        <taxon>Alteromonadales</taxon>
        <taxon>Alteromonadaceae</taxon>
        <taxon>Paraglaciecola</taxon>
    </lineage>
</organism>
<dbReference type="AlphaFoldDB" id="K6Z569"/>
<feature type="chain" id="PRO_5003898027" description="Outer membrane protein beta-barrel domain-containing protein" evidence="1">
    <location>
        <begin position="18"/>
        <end position="167"/>
    </location>
</feature>
<gene>
    <name evidence="2" type="ORF">GPLA_0402</name>
</gene>
<name>K6Z569_9ALTE</name>
<reference evidence="3" key="1">
    <citation type="journal article" date="2014" name="Environ. Microbiol.">
        <title>Comparative genomics of the marine bacterial genus Glaciecola reveals the high degree of genomic diversity and genomic characteristic for cold adaptation.</title>
        <authorList>
            <person name="Qin Q.L."/>
            <person name="Xie B.B."/>
            <person name="Yu Y."/>
            <person name="Shu Y.L."/>
            <person name="Rong J.C."/>
            <person name="Zhang Y.J."/>
            <person name="Zhao D.L."/>
            <person name="Chen X.L."/>
            <person name="Zhang X.Y."/>
            <person name="Chen B."/>
            <person name="Zhou B.C."/>
            <person name="Zhang Y.Z."/>
        </authorList>
    </citation>
    <scope>NUCLEOTIDE SEQUENCE [LARGE SCALE GENOMIC DNA]</scope>
    <source>
        <strain evidence="3">LMG 21857</strain>
    </source>
</reference>
<dbReference type="EMBL" id="BAER01000015">
    <property type="protein sequence ID" value="GAC31321.1"/>
    <property type="molecule type" value="Genomic_DNA"/>
</dbReference>
<dbReference type="RefSeq" id="WP_007103127.1">
    <property type="nucleotide sequence ID" value="NZ_BAER01000015.1"/>
</dbReference>
<comment type="caution">
    <text evidence="2">The sequence shown here is derived from an EMBL/GenBank/DDBJ whole genome shotgun (WGS) entry which is preliminary data.</text>
</comment>
<keyword evidence="1" id="KW-0732">Signal</keyword>
<proteinExistence type="predicted"/>
<dbReference type="OrthoDB" id="6398712at2"/>
<evidence type="ECO:0000313" key="2">
    <source>
        <dbReference type="EMBL" id="GAC31321.1"/>
    </source>
</evidence>
<evidence type="ECO:0008006" key="4">
    <source>
        <dbReference type="Google" id="ProtNLM"/>
    </source>
</evidence>
<protein>
    <recommendedName>
        <fullName evidence="4">Outer membrane protein beta-barrel domain-containing protein</fullName>
    </recommendedName>
</protein>
<sequence length="167" mass="18317">MKKLALILPILSVNCFAQLNNQEQQYSVGIGMGALYTGLGANIALLSQNDMKYLSLGCVEYSSRFGSTCGFGAGWVKTDLFNFDNNKHGFGIYASLVGSEVSVKYTQSDFGNDYILKEHDYYGLGLSYTYFFNGINNSGTTLGVSIHGTNADFDSRFASFLQVGYQF</sequence>
<accession>K6Z569</accession>
<keyword evidence="3" id="KW-1185">Reference proteome</keyword>
<evidence type="ECO:0000313" key="3">
    <source>
        <dbReference type="Proteomes" id="UP000006322"/>
    </source>
</evidence>